<proteinExistence type="inferred from homology"/>
<dbReference type="PANTHER" id="PTHR12450">
    <property type="entry name" value="DENTIN MATRIX PROTEIN 4 PROTEIN FAM20"/>
    <property type="match status" value="1"/>
</dbReference>
<keyword evidence="8" id="KW-0464">Manganese</keyword>
<dbReference type="GO" id="GO:0004674">
    <property type="term" value="F:protein serine/threonine kinase activity"/>
    <property type="evidence" value="ECO:0007669"/>
    <property type="project" value="UniProtKB-KW"/>
</dbReference>
<dbReference type="InterPro" id="IPR024869">
    <property type="entry name" value="FAM20"/>
</dbReference>
<feature type="binding site" evidence="7">
    <location>
        <position position="396"/>
    </location>
    <ligand>
        <name>ATP</name>
        <dbReference type="ChEBI" id="CHEBI:30616"/>
    </ligand>
</feature>
<keyword evidence="7" id="KW-0547">Nucleotide-binding</keyword>
<keyword evidence="3" id="KW-0333">Golgi apparatus</keyword>
<comment type="cofactor">
    <cofactor evidence="8">
        <name>Mn(2+)</name>
        <dbReference type="ChEBI" id="CHEBI:29035"/>
    </cofactor>
</comment>
<feature type="binding site" evidence="7">
    <location>
        <position position="202"/>
    </location>
    <ligand>
        <name>ATP</name>
        <dbReference type="ChEBI" id="CHEBI:30616"/>
    </ligand>
</feature>
<feature type="domain" description="FAM20 C-terminal" evidence="10">
    <location>
        <begin position="269"/>
        <end position="481"/>
    </location>
</feature>
<dbReference type="InterPro" id="IPR009581">
    <property type="entry name" value="FAM20_C"/>
</dbReference>
<dbReference type="GO" id="GO:0005794">
    <property type="term" value="C:Golgi apparatus"/>
    <property type="evidence" value="ECO:0007669"/>
    <property type="project" value="UniProtKB-SubCell"/>
</dbReference>
<gene>
    <name evidence="11" type="ORF">HOLleu_17415</name>
</gene>
<organism evidence="11 12">
    <name type="scientific">Holothuria leucospilota</name>
    <name type="common">Black long sea cucumber</name>
    <name type="synonym">Mertensiothuria leucospilota</name>
    <dbReference type="NCBI Taxonomy" id="206669"/>
    <lineage>
        <taxon>Eukaryota</taxon>
        <taxon>Metazoa</taxon>
        <taxon>Echinodermata</taxon>
        <taxon>Eleutherozoa</taxon>
        <taxon>Echinozoa</taxon>
        <taxon>Holothuroidea</taxon>
        <taxon>Aspidochirotacea</taxon>
        <taxon>Aspidochirotida</taxon>
        <taxon>Holothuriidae</taxon>
        <taxon>Holothuria</taxon>
    </lineage>
</organism>
<evidence type="ECO:0000256" key="4">
    <source>
        <dbReference type="ARBA" id="ARBA00023157"/>
    </source>
</evidence>
<reference evidence="11" key="1">
    <citation type="submission" date="2021-10" db="EMBL/GenBank/DDBJ databases">
        <title>Tropical sea cucumber genome reveals ecological adaptation and Cuvierian tubules defense mechanism.</title>
        <authorList>
            <person name="Chen T."/>
        </authorList>
    </citation>
    <scope>NUCLEOTIDE SEQUENCE</scope>
    <source>
        <strain evidence="11">Nanhai2018</strain>
        <tissue evidence="11">Muscle</tissue>
    </source>
</reference>
<evidence type="ECO:0000256" key="8">
    <source>
        <dbReference type="PIRSR" id="PIRSR624869-3"/>
    </source>
</evidence>
<dbReference type="OrthoDB" id="8583677at2759"/>
<protein>
    <submittedName>
        <fullName evidence="11">Extracellular serine/threonine protein kinase FAM20C</fullName>
    </submittedName>
</protein>
<feature type="active site" evidence="6">
    <location>
        <position position="376"/>
    </location>
</feature>
<dbReference type="GO" id="GO:0005524">
    <property type="term" value="F:ATP binding"/>
    <property type="evidence" value="ECO:0007669"/>
    <property type="project" value="UniProtKB-KW"/>
</dbReference>
<evidence type="ECO:0000256" key="1">
    <source>
        <dbReference type="ARBA" id="ARBA00004555"/>
    </source>
</evidence>
<keyword evidence="11" id="KW-0808">Transferase</keyword>
<evidence type="ECO:0000259" key="10">
    <source>
        <dbReference type="Pfam" id="PF06702"/>
    </source>
</evidence>
<dbReference type="PANTHER" id="PTHR12450:SF22">
    <property type="entry name" value="EXTRACELLULAR SERINE_THREONINE PROTEIN CG31145"/>
    <property type="match status" value="1"/>
</dbReference>
<feature type="binding site" evidence="7">
    <location>
        <begin position="306"/>
        <end position="309"/>
    </location>
    <ligand>
        <name>ATP</name>
        <dbReference type="ChEBI" id="CHEBI:30616"/>
    </ligand>
</feature>
<accession>A0A9Q1H8A4</accession>
<comment type="subcellular location">
    <subcellularLocation>
        <location evidence="1">Golgi apparatus</location>
    </subcellularLocation>
</comment>
<feature type="binding site" evidence="8">
    <location>
        <position position="396"/>
    </location>
    <ligand>
        <name>Mn(2+)</name>
        <dbReference type="ChEBI" id="CHEBI:29035"/>
    </ligand>
</feature>
<feature type="binding site" evidence="8">
    <location>
        <position position="223"/>
    </location>
    <ligand>
        <name>Mn(2+)</name>
        <dbReference type="ChEBI" id="CHEBI:29035"/>
    </ligand>
</feature>
<keyword evidence="5" id="KW-0325">Glycoprotein</keyword>
<keyword evidence="8" id="KW-0479">Metal-binding</keyword>
<sequence>MMKLRQRWLLGLIILVPSLWLSILFIAMRGGGGGFRLESEEEQINLAKIHRKVSADYSLNSDESKESSEAEREKNRRAGLPKDSTLYFVPQEHPKVPYIKVKDRRKFEALFRDFPSSYELPELTENDFLVRFREPQKRNKIWEKFHQGINRYEMYSYNDSELIETYMNYLGHTKILRAREKSGGTQVKLFLVFIDGGEALMKPWRVPRDYETLPDHYYFADIERHTAEIAFFHLDRILDFRRTPPITGRIFNMTSEFYQRSDKSLGRSFFRSPANNLCFMTNCDQHCSSSETPVCGNPDRIEGSLAAFLPPEKSAKRKSWTHPFKRSYSKREKASWESDPSYCKRVVMKEHPYNSGRRLLDIIDLSILDFLSGNQDRHSYNTFHMFGNFSTIIHLDHGRAFGRYQTDEMSCLVPLIQCCVIRQSTYKRLQILQRNEYKLGDVMRESLSTDLIAPVLYEPHYDALNRRLDIILVEIQKCLAAADLLEDVLKSEPSIEDYNEPEPPKEDHHNEPKIKKNTGEEEQKEIKNNVNDDFDF</sequence>
<evidence type="ECO:0000256" key="9">
    <source>
        <dbReference type="SAM" id="MobiDB-lite"/>
    </source>
</evidence>
<evidence type="ECO:0000256" key="3">
    <source>
        <dbReference type="ARBA" id="ARBA00023034"/>
    </source>
</evidence>
<dbReference type="Proteomes" id="UP001152320">
    <property type="component" value="Chromosome 8"/>
</dbReference>
<keyword evidence="11" id="KW-0418">Kinase</keyword>
<keyword evidence="11" id="KW-0723">Serine/threonine-protein kinase</keyword>
<evidence type="ECO:0000256" key="6">
    <source>
        <dbReference type="PIRSR" id="PIRSR624869-1"/>
    </source>
</evidence>
<evidence type="ECO:0000256" key="7">
    <source>
        <dbReference type="PIRSR" id="PIRSR624869-2"/>
    </source>
</evidence>
<evidence type="ECO:0000256" key="2">
    <source>
        <dbReference type="ARBA" id="ARBA00006557"/>
    </source>
</evidence>
<keyword evidence="12" id="KW-1185">Reference proteome</keyword>
<keyword evidence="7" id="KW-0067">ATP-binding</keyword>
<dbReference type="AlphaFoldDB" id="A0A9Q1H8A4"/>
<comment type="caution">
    <text evidence="11">The sequence shown here is derived from an EMBL/GenBank/DDBJ whole genome shotgun (WGS) entry which is preliminary data.</text>
</comment>
<feature type="binding site" evidence="7">
    <location>
        <position position="223"/>
    </location>
    <ligand>
        <name>ATP</name>
        <dbReference type="ChEBI" id="CHEBI:30616"/>
    </ligand>
</feature>
<evidence type="ECO:0000313" key="12">
    <source>
        <dbReference type="Proteomes" id="UP001152320"/>
    </source>
</evidence>
<comment type="similarity">
    <text evidence="2">Belongs to the FAM20 family.</text>
</comment>
<feature type="compositionally biased region" description="Basic and acidic residues" evidence="9">
    <location>
        <begin position="502"/>
        <end position="527"/>
    </location>
</feature>
<dbReference type="Pfam" id="PF06702">
    <property type="entry name" value="Fam20C"/>
    <property type="match status" value="1"/>
</dbReference>
<evidence type="ECO:0000313" key="11">
    <source>
        <dbReference type="EMBL" id="KAJ8036779.1"/>
    </source>
</evidence>
<dbReference type="EMBL" id="JAIZAY010000008">
    <property type="protein sequence ID" value="KAJ8036779.1"/>
    <property type="molecule type" value="Genomic_DNA"/>
</dbReference>
<keyword evidence="4" id="KW-1015">Disulfide bond</keyword>
<feature type="region of interest" description="Disordered" evidence="9">
    <location>
        <begin position="493"/>
        <end position="536"/>
    </location>
</feature>
<feature type="binding site" evidence="7">
    <location>
        <position position="186"/>
    </location>
    <ligand>
        <name>ATP</name>
        <dbReference type="ChEBI" id="CHEBI:30616"/>
    </ligand>
</feature>
<evidence type="ECO:0000256" key="5">
    <source>
        <dbReference type="ARBA" id="ARBA00023180"/>
    </source>
</evidence>
<dbReference type="GO" id="GO:0046872">
    <property type="term" value="F:metal ion binding"/>
    <property type="evidence" value="ECO:0007669"/>
    <property type="project" value="UniProtKB-KW"/>
</dbReference>
<name>A0A9Q1H8A4_HOLLE</name>